<evidence type="ECO:0000256" key="1">
    <source>
        <dbReference type="SAM" id="MobiDB-lite"/>
    </source>
</evidence>
<gene>
    <name evidence="2" type="ORF">PENSUB_6311</name>
</gene>
<evidence type="ECO:0000313" key="2">
    <source>
        <dbReference type="EMBL" id="OKP06321.1"/>
    </source>
</evidence>
<reference evidence="2 3" key="1">
    <citation type="submission" date="2016-10" db="EMBL/GenBank/DDBJ databases">
        <title>Genome sequence of the ascomycete fungus Penicillium subrubescens.</title>
        <authorList>
            <person name="De Vries R.P."/>
            <person name="Peng M."/>
            <person name="Dilokpimol A."/>
            <person name="Hilden K."/>
            <person name="Makela M.R."/>
            <person name="Grigoriev I."/>
            <person name="Riley R."/>
            <person name="Granchi Z."/>
        </authorList>
    </citation>
    <scope>NUCLEOTIDE SEQUENCE [LARGE SCALE GENOMIC DNA]</scope>
    <source>
        <strain evidence="2 3">CBS 132785</strain>
    </source>
</reference>
<dbReference type="Pfam" id="PF14441">
    <property type="entry name" value="OTT_1508_deam"/>
    <property type="match status" value="1"/>
</dbReference>
<dbReference type="STRING" id="1316194.A0A1Q5U1K9"/>
<comment type="caution">
    <text evidence="2">The sequence shown here is derived from an EMBL/GenBank/DDBJ whole genome shotgun (WGS) entry which is preliminary data.</text>
</comment>
<dbReference type="EMBL" id="MNBE01000598">
    <property type="protein sequence ID" value="OKP06321.1"/>
    <property type="molecule type" value="Genomic_DNA"/>
</dbReference>
<dbReference type="Proteomes" id="UP000186955">
    <property type="component" value="Unassembled WGS sequence"/>
</dbReference>
<feature type="compositionally biased region" description="Acidic residues" evidence="1">
    <location>
        <begin position="49"/>
        <end position="61"/>
    </location>
</feature>
<keyword evidence="3" id="KW-1185">Reference proteome</keyword>
<sequence>MAEPHRSSLCPQQECFARVVWAVHILYYLTKTRSHEELLEAESNVESGSDTDDSSDDEIDYNTENKVILSGPQDSIRRKFLACIAQLLSPCKGWDGVTATAIREGEDGVEVDIARNDGFLSGGFCFDTAREPQFRNFRIVLVNPKSKTMLEAKYRIKISEAWERLGLGTIPGPVVQKLDSFSENFEEVCAETVSLHIEMQLVMHYDERGALQPTFDYFGCRKKTCLLCETFLRGLPSPVATRGRHGVCYPASAVPESKSGDIEVAIQQLEKSLVGHIRGFLSDLTNLRQGGLAVNIAQSDMVSDFSRFTLEERQRREQHVSLFENEETMKQSDLLMM</sequence>
<dbReference type="InterPro" id="IPR027796">
    <property type="entry name" value="OTT_1508_deam-like"/>
</dbReference>
<name>A0A1Q5U1K9_9EURO</name>
<proteinExistence type="predicted"/>
<dbReference type="AlphaFoldDB" id="A0A1Q5U1K9"/>
<feature type="region of interest" description="Disordered" evidence="1">
    <location>
        <begin position="40"/>
        <end position="63"/>
    </location>
</feature>
<organism evidence="2 3">
    <name type="scientific">Penicillium subrubescens</name>
    <dbReference type="NCBI Taxonomy" id="1316194"/>
    <lineage>
        <taxon>Eukaryota</taxon>
        <taxon>Fungi</taxon>
        <taxon>Dikarya</taxon>
        <taxon>Ascomycota</taxon>
        <taxon>Pezizomycotina</taxon>
        <taxon>Eurotiomycetes</taxon>
        <taxon>Eurotiomycetidae</taxon>
        <taxon>Eurotiales</taxon>
        <taxon>Aspergillaceae</taxon>
        <taxon>Penicillium</taxon>
    </lineage>
</organism>
<protein>
    <submittedName>
        <fullName evidence="2">Uncharacterized protein</fullName>
    </submittedName>
</protein>
<accession>A0A1Q5U1K9</accession>
<evidence type="ECO:0000313" key="3">
    <source>
        <dbReference type="Proteomes" id="UP000186955"/>
    </source>
</evidence>